<evidence type="ECO:0000256" key="2">
    <source>
        <dbReference type="ARBA" id="ARBA00022531"/>
    </source>
</evidence>
<evidence type="ECO:0000256" key="1">
    <source>
        <dbReference type="ARBA" id="ARBA00004800"/>
    </source>
</evidence>
<dbReference type="EMBL" id="JAABNR010000002">
    <property type="protein sequence ID" value="NBZ86417.1"/>
    <property type="molecule type" value="Genomic_DNA"/>
</dbReference>
<keyword evidence="5" id="KW-0077">Bacteriochlorophyll biosynthesis</keyword>
<protein>
    <submittedName>
        <fullName evidence="8">Chlorophyllide a reductase subunit Z</fullName>
        <ecNumber evidence="8">1.3.7.15</ecNumber>
    </submittedName>
</protein>
<dbReference type="EC" id="1.3.7.15" evidence="8"/>
<evidence type="ECO:0000256" key="3">
    <source>
        <dbReference type="ARBA" id="ARBA00023002"/>
    </source>
</evidence>
<dbReference type="GO" id="GO:0016730">
    <property type="term" value="F:oxidoreductase activity, acting on iron-sulfur proteins as donors"/>
    <property type="evidence" value="ECO:0007669"/>
    <property type="project" value="InterPro"/>
</dbReference>
<dbReference type="GO" id="GO:0015979">
    <property type="term" value="P:photosynthesis"/>
    <property type="evidence" value="ECO:0007669"/>
    <property type="project" value="UniProtKB-KW"/>
</dbReference>
<dbReference type="AlphaFoldDB" id="A0AAE4Y761"/>
<dbReference type="GO" id="GO:0030494">
    <property type="term" value="P:bacteriochlorophyll biosynthetic process"/>
    <property type="evidence" value="ECO:0007669"/>
    <property type="project" value="UniProtKB-KW"/>
</dbReference>
<keyword evidence="2" id="KW-0602">Photosynthesis</keyword>
<dbReference type="InterPro" id="IPR016209">
    <property type="entry name" value="Protochlorophyllide_Rdtase"/>
</dbReference>
<dbReference type="SUPFAM" id="SSF53807">
    <property type="entry name" value="Helical backbone' metal receptor"/>
    <property type="match status" value="1"/>
</dbReference>
<comment type="caution">
    <text evidence="8">The sequence shown here is derived from an EMBL/GenBank/DDBJ whole genome shotgun (WGS) entry which is preliminary data.</text>
</comment>
<dbReference type="PANTHER" id="PTHR33712:SF7">
    <property type="entry name" value="LIGHT-INDEPENDENT PROTOCHLOROPHYLLIDE REDUCTASE SUBUNIT B"/>
    <property type="match status" value="1"/>
</dbReference>
<gene>
    <name evidence="8" type="primary">bchZ</name>
    <name evidence="8" type="ORF">GV832_02395</name>
</gene>
<evidence type="ECO:0000313" key="9">
    <source>
        <dbReference type="Proteomes" id="UP001193501"/>
    </source>
</evidence>
<evidence type="ECO:0000256" key="5">
    <source>
        <dbReference type="ARBA" id="ARBA00023181"/>
    </source>
</evidence>
<dbReference type="InterPro" id="IPR000510">
    <property type="entry name" value="Nase/OxRdtase_comp1"/>
</dbReference>
<keyword evidence="3 8" id="KW-0560">Oxidoreductase</keyword>
<keyword evidence="9" id="KW-1185">Reference proteome</keyword>
<organism evidence="8 9">
    <name type="scientific">Stagnihabitans tardus</name>
    <dbReference type="NCBI Taxonomy" id="2699202"/>
    <lineage>
        <taxon>Bacteria</taxon>
        <taxon>Pseudomonadati</taxon>
        <taxon>Pseudomonadota</taxon>
        <taxon>Alphaproteobacteria</taxon>
        <taxon>Rhodobacterales</taxon>
        <taxon>Paracoccaceae</taxon>
        <taxon>Stagnihabitans</taxon>
    </lineage>
</organism>
<dbReference type="PANTHER" id="PTHR33712">
    <property type="entry name" value="LIGHT-INDEPENDENT PROTOCHLOROPHYLLIDE REDUCTASE SUBUNIT B"/>
    <property type="match status" value="1"/>
</dbReference>
<evidence type="ECO:0000256" key="6">
    <source>
        <dbReference type="SAM" id="MobiDB-lite"/>
    </source>
</evidence>
<name>A0AAE4Y761_9RHOB</name>
<feature type="domain" description="Nitrogenase/oxidoreductase component 1" evidence="7">
    <location>
        <begin position="12"/>
        <end position="398"/>
    </location>
</feature>
<evidence type="ECO:0000259" key="7">
    <source>
        <dbReference type="Pfam" id="PF00148"/>
    </source>
</evidence>
<feature type="region of interest" description="Disordered" evidence="6">
    <location>
        <begin position="485"/>
        <end position="512"/>
    </location>
</feature>
<dbReference type="InterPro" id="IPR010244">
    <property type="entry name" value="BchZ"/>
</dbReference>
<dbReference type="Pfam" id="PF00148">
    <property type="entry name" value="Oxidored_nitro"/>
    <property type="match status" value="1"/>
</dbReference>
<dbReference type="Proteomes" id="UP001193501">
    <property type="component" value="Unassembled WGS sequence"/>
</dbReference>
<evidence type="ECO:0000313" key="8">
    <source>
        <dbReference type="EMBL" id="NBZ86417.1"/>
    </source>
</evidence>
<accession>A0AAE4Y761</accession>
<comment type="pathway">
    <text evidence="1">Porphyrin-containing compound metabolism; bacteriochlorophyll biosynthesis.</text>
</comment>
<proteinExistence type="predicted"/>
<keyword evidence="4" id="KW-0149">Chlorophyll biosynthesis</keyword>
<dbReference type="InterPro" id="IPR050152">
    <property type="entry name" value="ChlB/BchB/BchZ"/>
</dbReference>
<dbReference type="NCBIfam" id="TIGR02014">
    <property type="entry name" value="BchZ"/>
    <property type="match status" value="1"/>
</dbReference>
<sequence length="512" mass="55219">MLIQDHDRAGGYWGAVYAFCACKGLQVVIDGPVGCENLPVTSVLHYTDALPPHELPIVVTGLGEEELGREGTEGAMRRAWKTLDPALPAVVVTGSIAEMIGGGVTPMGTNIQRFLPRTIDEDQWQAADRAMTWLFTEFGQTKGRMPPEAPRAPGSKPRVNILGPMYGVFNMASDLHEIRRLIEGIGAEVNMVLPLGAHLAEMRHLVNADVNIVMYREFGRGLAEVLGKPYLQAPMGMSSTTSFLRKLGELLGLDPEPFIAQEKHSTLKPLWDLWRSVTQDFFATASFAIVANETYTRGIRAFLEDDMGLPCAFATARKPGEKTNNEQVRASLKALKPLVVLGSINEKIYMAESRGGFGPQPSFIPASFPGAAIRRHTGTPFMGYQGAVYLVQEICNALFDALFHILPLGSEMDSAAATPATLKRDFPWDVDAQMELERIVATHPVLTRISAARSLRDAAEKAALDAGAERVVMEFVCGLNGPGTAKTAAPQAPGAVKETVGAEAPGPMGGPK</sequence>
<evidence type="ECO:0000256" key="4">
    <source>
        <dbReference type="ARBA" id="ARBA00023171"/>
    </source>
</evidence>
<dbReference type="Gene3D" id="3.40.50.1980">
    <property type="entry name" value="Nitrogenase molybdenum iron protein domain"/>
    <property type="match status" value="2"/>
</dbReference>
<reference evidence="8" key="1">
    <citation type="submission" date="2020-01" db="EMBL/GenBank/DDBJ databases">
        <authorList>
            <person name="Chen W.-M."/>
        </authorList>
    </citation>
    <scope>NUCLEOTIDE SEQUENCE</scope>
    <source>
        <strain evidence="8">CYK-10</strain>
    </source>
</reference>
<dbReference type="PIRSF" id="PIRSF000163">
    <property type="entry name" value="PCP_ChlB"/>
    <property type="match status" value="1"/>
</dbReference>